<organism evidence="1 2">
    <name type="scientific">Streptomyces milbemycinicus</name>
    <dbReference type="NCBI Taxonomy" id="476552"/>
    <lineage>
        <taxon>Bacteria</taxon>
        <taxon>Bacillati</taxon>
        <taxon>Actinomycetota</taxon>
        <taxon>Actinomycetes</taxon>
        <taxon>Kitasatosporales</taxon>
        <taxon>Streptomycetaceae</taxon>
        <taxon>Streptomyces</taxon>
    </lineage>
</organism>
<dbReference type="InterPro" id="IPR014710">
    <property type="entry name" value="RmlC-like_jellyroll"/>
</dbReference>
<evidence type="ECO:0000313" key="1">
    <source>
        <dbReference type="EMBL" id="MFK4264751.1"/>
    </source>
</evidence>
<sequence>MSTKIVNAADATVIPVDDAMTVFDYFTEADGDEVSLVTADLDGIHSNRVNHRSVKLYFVISGKLRVISDGVEQEVGPLSGVRVPAGTWVKLVGENAKVAIICGPAFNPADESFEA</sequence>
<dbReference type="RefSeq" id="WP_358639815.1">
    <property type="nucleotide sequence ID" value="NZ_JBFAEV010000015.1"/>
</dbReference>
<proteinExistence type="predicted"/>
<dbReference type="InterPro" id="IPR011051">
    <property type="entry name" value="RmlC_Cupin_sf"/>
</dbReference>
<dbReference type="Gene3D" id="2.60.120.10">
    <property type="entry name" value="Jelly Rolls"/>
    <property type="match status" value="1"/>
</dbReference>
<evidence type="ECO:0000313" key="2">
    <source>
        <dbReference type="Proteomes" id="UP001620295"/>
    </source>
</evidence>
<keyword evidence="2" id="KW-1185">Reference proteome</keyword>
<accession>A0ABW8LFR0</accession>
<comment type="caution">
    <text evidence="1">The sequence shown here is derived from an EMBL/GenBank/DDBJ whole genome shotgun (WGS) entry which is preliminary data.</text>
</comment>
<evidence type="ECO:0008006" key="3">
    <source>
        <dbReference type="Google" id="ProtNLM"/>
    </source>
</evidence>
<dbReference type="SUPFAM" id="SSF51182">
    <property type="entry name" value="RmlC-like cupins"/>
    <property type="match status" value="1"/>
</dbReference>
<dbReference type="EMBL" id="JBJDQH010000002">
    <property type="protein sequence ID" value="MFK4264751.1"/>
    <property type="molecule type" value="Genomic_DNA"/>
</dbReference>
<protein>
    <recommendedName>
        <fullName evidence="3">Cupin domain-containing protein</fullName>
    </recommendedName>
</protein>
<name>A0ABW8LFR0_9ACTN</name>
<dbReference type="Proteomes" id="UP001620295">
    <property type="component" value="Unassembled WGS sequence"/>
</dbReference>
<gene>
    <name evidence="1" type="ORF">ACI2L5_07390</name>
</gene>
<reference evidence="1 2" key="1">
    <citation type="submission" date="2024-11" db="EMBL/GenBank/DDBJ databases">
        <title>The Natural Products Discovery Center: Release of the First 8490 Sequenced Strains for Exploring Actinobacteria Biosynthetic Diversity.</title>
        <authorList>
            <person name="Kalkreuter E."/>
            <person name="Kautsar S.A."/>
            <person name="Yang D."/>
            <person name="Bader C.D."/>
            <person name="Teijaro C.N."/>
            <person name="Fluegel L."/>
            <person name="Davis C.M."/>
            <person name="Simpson J.R."/>
            <person name="Lauterbach L."/>
            <person name="Steele A.D."/>
            <person name="Gui C."/>
            <person name="Meng S."/>
            <person name="Li G."/>
            <person name="Viehrig K."/>
            <person name="Ye F."/>
            <person name="Su P."/>
            <person name="Kiefer A.F."/>
            <person name="Nichols A."/>
            <person name="Cepeda A.J."/>
            <person name="Yan W."/>
            <person name="Fan B."/>
            <person name="Jiang Y."/>
            <person name="Adhikari A."/>
            <person name="Zheng C.-J."/>
            <person name="Schuster L."/>
            <person name="Cowan T.M."/>
            <person name="Smanski M.J."/>
            <person name="Chevrette M.G."/>
            <person name="De Carvalho L.P.S."/>
            <person name="Shen B."/>
        </authorList>
    </citation>
    <scope>NUCLEOTIDE SEQUENCE [LARGE SCALE GENOMIC DNA]</scope>
    <source>
        <strain evidence="1 2">NPDC020863</strain>
    </source>
</reference>